<evidence type="ECO:0000256" key="3">
    <source>
        <dbReference type="ARBA" id="ARBA00022806"/>
    </source>
</evidence>
<evidence type="ECO:0000313" key="7">
    <source>
        <dbReference type="EMBL" id="LAB52497.1"/>
    </source>
</evidence>
<accession>A0A2D4P3C0</accession>
<dbReference type="Pfam" id="PF00580">
    <property type="entry name" value="UvrD-helicase"/>
    <property type="match status" value="1"/>
</dbReference>
<dbReference type="InterPro" id="IPR000212">
    <property type="entry name" value="DNA_helicase_UvrD/REP"/>
</dbReference>
<dbReference type="GO" id="GO:0005524">
    <property type="term" value="F:ATP binding"/>
    <property type="evidence" value="ECO:0007669"/>
    <property type="project" value="UniProtKB-KW"/>
</dbReference>
<protein>
    <submittedName>
        <fullName evidence="7">Uncharacterized protein</fullName>
    </submittedName>
</protein>
<dbReference type="GO" id="GO:0005634">
    <property type="term" value="C:nucleus"/>
    <property type="evidence" value="ECO:0007669"/>
    <property type="project" value="TreeGrafter"/>
</dbReference>
<feature type="domain" description="UvrD-like helicase C-terminal" evidence="6">
    <location>
        <begin position="322"/>
        <end position="369"/>
    </location>
</feature>
<reference evidence="7" key="1">
    <citation type="submission" date="2017-07" db="EMBL/GenBank/DDBJ databases">
        <authorList>
            <person name="Mikheyev A."/>
            <person name="Grau M."/>
        </authorList>
    </citation>
    <scope>NUCLEOTIDE SEQUENCE</scope>
    <source>
        <tissue evidence="7">Venom_gland</tissue>
    </source>
</reference>
<reference evidence="7" key="2">
    <citation type="submission" date="2017-11" db="EMBL/GenBank/DDBJ databases">
        <title>Coralsnake Venomics: Analyses of Venom Gland Transcriptomes and Proteomes of Six Brazilian Taxa.</title>
        <authorList>
            <person name="Aird S.D."/>
            <person name="Jorge da Silva N."/>
            <person name="Qiu L."/>
            <person name="Villar-Briones A."/>
            <person name="Aparecida-Saddi V."/>
            <person name="Campos-Telles M.P."/>
            <person name="Grau M."/>
            <person name="Mikheyev A.S."/>
        </authorList>
    </citation>
    <scope>NUCLEOTIDE SEQUENCE</scope>
    <source>
        <tissue evidence="7">Venom_gland</tissue>
    </source>
</reference>
<keyword evidence="1" id="KW-0547">Nucleotide-binding</keyword>
<dbReference type="InterPro" id="IPR027417">
    <property type="entry name" value="P-loop_NTPase"/>
</dbReference>
<organism evidence="7">
    <name type="scientific">Micrurus surinamensis</name>
    <name type="common">Surinam coral snake</name>
    <dbReference type="NCBI Taxonomy" id="129470"/>
    <lineage>
        <taxon>Eukaryota</taxon>
        <taxon>Metazoa</taxon>
        <taxon>Chordata</taxon>
        <taxon>Craniata</taxon>
        <taxon>Vertebrata</taxon>
        <taxon>Euteleostomi</taxon>
        <taxon>Lepidosauria</taxon>
        <taxon>Squamata</taxon>
        <taxon>Bifurcata</taxon>
        <taxon>Unidentata</taxon>
        <taxon>Episquamata</taxon>
        <taxon>Toxicofera</taxon>
        <taxon>Serpentes</taxon>
        <taxon>Colubroidea</taxon>
        <taxon>Elapidae</taxon>
        <taxon>Elapinae</taxon>
        <taxon>Micrurus</taxon>
    </lineage>
</organism>
<dbReference type="GO" id="GO:0000724">
    <property type="term" value="P:double-strand break repair via homologous recombination"/>
    <property type="evidence" value="ECO:0007669"/>
    <property type="project" value="TreeGrafter"/>
</dbReference>
<dbReference type="InterPro" id="IPR027785">
    <property type="entry name" value="UvrD-like_helicase_C"/>
</dbReference>
<dbReference type="GO" id="GO:0043138">
    <property type="term" value="F:3'-5' DNA helicase activity"/>
    <property type="evidence" value="ECO:0007669"/>
    <property type="project" value="TreeGrafter"/>
</dbReference>
<evidence type="ECO:0000259" key="6">
    <source>
        <dbReference type="Pfam" id="PF13538"/>
    </source>
</evidence>
<dbReference type="PANTHER" id="PTHR11070:SF30">
    <property type="entry name" value="F-BOX DNA HELICASE 1"/>
    <property type="match status" value="1"/>
</dbReference>
<evidence type="ECO:0000256" key="1">
    <source>
        <dbReference type="ARBA" id="ARBA00022741"/>
    </source>
</evidence>
<dbReference type="GO" id="GO:0003677">
    <property type="term" value="F:DNA binding"/>
    <property type="evidence" value="ECO:0007669"/>
    <property type="project" value="InterPro"/>
</dbReference>
<dbReference type="Pfam" id="PF13538">
    <property type="entry name" value="UvrD_C_2"/>
    <property type="match status" value="1"/>
</dbReference>
<dbReference type="GO" id="GO:0016787">
    <property type="term" value="F:hydrolase activity"/>
    <property type="evidence" value="ECO:0007669"/>
    <property type="project" value="UniProtKB-KW"/>
</dbReference>
<dbReference type="GO" id="GO:0031297">
    <property type="term" value="P:replication fork processing"/>
    <property type="evidence" value="ECO:0007669"/>
    <property type="project" value="TreeGrafter"/>
</dbReference>
<keyword evidence="4" id="KW-0067">ATP-binding</keyword>
<dbReference type="EMBL" id="IACN01040383">
    <property type="protein sequence ID" value="LAB52497.1"/>
    <property type="molecule type" value="Transcribed_RNA"/>
</dbReference>
<keyword evidence="2" id="KW-0378">Hydrolase</keyword>
<keyword evidence="3" id="KW-0347">Helicase</keyword>
<dbReference type="SUPFAM" id="SSF52540">
    <property type="entry name" value="P-loop containing nucleoside triphosphate hydrolases"/>
    <property type="match status" value="1"/>
</dbReference>
<dbReference type="AlphaFoldDB" id="A0A2D4P3C0"/>
<evidence type="ECO:0000256" key="2">
    <source>
        <dbReference type="ARBA" id="ARBA00022801"/>
    </source>
</evidence>
<feature type="domain" description="UvrD-like helicase ATP-binding" evidence="5">
    <location>
        <begin position="99"/>
        <end position="150"/>
    </location>
</feature>
<dbReference type="PANTHER" id="PTHR11070">
    <property type="entry name" value="UVRD / RECB / PCRA DNA HELICASE FAMILY MEMBER"/>
    <property type="match status" value="1"/>
</dbReference>
<evidence type="ECO:0000256" key="4">
    <source>
        <dbReference type="ARBA" id="ARBA00022840"/>
    </source>
</evidence>
<name>A0A2D4P3C0_MICSU</name>
<sequence>MNDYKLGLLKFHEVGLVLSDPKKAKVVIQTLKAFFASADESITVKHVPRKNVETSKEIIVEEATKIWSKMKTLGPNLEMPYRMTHDGFLKYLQLRKPSISKYDVILMDGVEDCTPAFMDIILRQKCGLILAGDPHQQIYTFRGADNTVFTEPVSRTFYLTQSFRFGYGIAYVGATFLDIYKEVRNKTLVGNNQDSEVIEVHMEGKVAHLSWTNKTVLENAMNIIKNSSAKIHFLGGGKSIGLGRIRDLWKLLHPELRLKIQDSFIRSFQPTGFTSIKEYAEKAKDKKLEDYIAIVEKYQDIPKLLKRIKNFSVETADYILGTVHKAKGLEFDTVQIDDDFLRQPVETMPKDKLNLLYIAFTRAKKRLILSRCLAAVLKKAKVYYVRFELATAQGNTTPLVCSEDECHNSIPADSLLIPKRINFVYTDSTETSEGFLCPSCTWDNHGPIAHLAGSSRMEQVEVPPEVHILLEDF</sequence>
<evidence type="ECO:0000259" key="5">
    <source>
        <dbReference type="Pfam" id="PF00580"/>
    </source>
</evidence>
<dbReference type="InterPro" id="IPR014016">
    <property type="entry name" value="UvrD-like_ATP-bd"/>
</dbReference>
<dbReference type="Gene3D" id="3.40.50.300">
    <property type="entry name" value="P-loop containing nucleotide triphosphate hydrolases"/>
    <property type="match status" value="2"/>
</dbReference>
<proteinExistence type="predicted"/>